<dbReference type="InterPro" id="IPR020119">
    <property type="entry name" value="PsdUridine_synth_TruD_CS"/>
</dbReference>
<dbReference type="InterPro" id="IPR043165">
    <property type="entry name" value="TruD_insert_sf"/>
</dbReference>
<dbReference type="GO" id="GO:0005829">
    <property type="term" value="C:cytosol"/>
    <property type="evidence" value="ECO:0007669"/>
    <property type="project" value="TreeGrafter"/>
</dbReference>
<dbReference type="HAMAP" id="MF_01082">
    <property type="entry name" value="TruD"/>
    <property type="match status" value="1"/>
</dbReference>
<dbReference type="EMBL" id="JACHHG010000001">
    <property type="protein sequence ID" value="MBB6096896.1"/>
    <property type="molecule type" value="Genomic_DNA"/>
</dbReference>
<dbReference type="InterPro" id="IPR001656">
    <property type="entry name" value="PsdUridine_synth_TruD"/>
</dbReference>
<protein>
    <recommendedName>
        <fullName evidence="4">tRNA pseudouridine synthase D</fullName>
        <ecNumber evidence="4">5.4.99.27</ecNumber>
    </recommendedName>
    <alternativeName>
        <fullName evidence="4">tRNA pseudouridine(13) synthase</fullName>
    </alternativeName>
    <alternativeName>
        <fullName evidence="4">tRNA pseudouridylate synthase D</fullName>
    </alternativeName>
    <alternativeName>
        <fullName evidence="4">tRNA-uridine isomerase D</fullName>
    </alternativeName>
</protein>
<sequence length="359" mass="39582">MTDPAPSSLAFDWNLLPTLTADLPGTGGRIRELEEDFQVDEVPLYLPSGEGDDLYIRLEKRGHNTNHVVKELATQLGLDLKKIGVAGLKDRRAVTTQWISLPAKAERRLEAFAMEGVRILEVSRHTNRLGIGHLLGNRFRIRVRGAPGGAALARTVMQRLEGGVPNYFGPQRFGIGGKNAEEGLRLVRSNLRGRGSIPLKRFLVSSLQSAVFNAYLAERLRLGLFDALLEGDMAKKHDTGGVFRVEDAALESERARRGEISATGTLFGRKVRPLDGAAGELERRVLESFGLTLEDFASRKGDRRIVRVFLEGVGVEEAEDGFVLSFLLPRGAFATSVLREVMKTEVDREPGEPDEELSE</sequence>
<dbReference type="GO" id="GO:0031119">
    <property type="term" value="P:tRNA pseudouridine synthesis"/>
    <property type="evidence" value="ECO:0007669"/>
    <property type="project" value="UniProtKB-UniRule"/>
</dbReference>
<evidence type="ECO:0000256" key="3">
    <source>
        <dbReference type="ARBA" id="ARBA00023235"/>
    </source>
</evidence>
<dbReference type="InterPro" id="IPR011760">
    <property type="entry name" value="PsdUridine_synth_TruD_insert"/>
</dbReference>
<evidence type="ECO:0000259" key="5">
    <source>
        <dbReference type="PROSITE" id="PS50984"/>
    </source>
</evidence>
<keyword evidence="2 4" id="KW-0819">tRNA processing</keyword>
<dbReference type="AlphaFoldDB" id="A0A841HVE8"/>
<dbReference type="GO" id="GO:0003723">
    <property type="term" value="F:RNA binding"/>
    <property type="evidence" value="ECO:0007669"/>
    <property type="project" value="InterPro"/>
</dbReference>
<feature type="domain" description="TRUD" evidence="5">
    <location>
        <begin position="163"/>
        <end position="308"/>
    </location>
</feature>
<evidence type="ECO:0000256" key="1">
    <source>
        <dbReference type="ARBA" id="ARBA00007953"/>
    </source>
</evidence>
<organism evidence="6 7">
    <name type="scientific">Deinobacterium chartae</name>
    <dbReference type="NCBI Taxonomy" id="521158"/>
    <lineage>
        <taxon>Bacteria</taxon>
        <taxon>Thermotogati</taxon>
        <taxon>Deinococcota</taxon>
        <taxon>Deinococci</taxon>
        <taxon>Deinococcales</taxon>
        <taxon>Deinococcaceae</taxon>
        <taxon>Deinobacterium</taxon>
    </lineage>
</organism>
<dbReference type="PANTHER" id="PTHR47811:SF1">
    <property type="entry name" value="TRNA PSEUDOURIDINE SYNTHASE D"/>
    <property type="match status" value="1"/>
</dbReference>
<dbReference type="SUPFAM" id="SSF55120">
    <property type="entry name" value="Pseudouridine synthase"/>
    <property type="match status" value="1"/>
</dbReference>
<proteinExistence type="inferred from homology"/>
<keyword evidence="3 4" id="KW-0413">Isomerase</keyword>
<accession>A0A841HVE8</accession>
<evidence type="ECO:0000256" key="2">
    <source>
        <dbReference type="ARBA" id="ARBA00022694"/>
    </source>
</evidence>
<dbReference type="InterPro" id="IPR042214">
    <property type="entry name" value="TruD_catalytic"/>
</dbReference>
<feature type="active site" description="Nucleophile" evidence="4">
    <location>
        <position position="90"/>
    </location>
</feature>
<dbReference type="Gene3D" id="3.30.2350.20">
    <property type="entry name" value="TruD, catalytic domain"/>
    <property type="match status" value="1"/>
</dbReference>
<comment type="caution">
    <text evidence="6">The sequence shown here is derived from an EMBL/GenBank/DDBJ whole genome shotgun (WGS) entry which is preliminary data.</text>
</comment>
<dbReference type="Proteomes" id="UP000569951">
    <property type="component" value="Unassembled WGS sequence"/>
</dbReference>
<dbReference type="Gene3D" id="3.30.2340.10">
    <property type="entry name" value="TruD, insertion domain"/>
    <property type="match status" value="1"/>
</dbReference>
<gene>
    <name evidence="4" type="primary">truD</name>
    <name evidence="6" type="ORF">HNR42_000308</name>
</gene>
<name>A0A841HVE8_9DEIO</name>
<evidence type="ECO:0000313" key="6">
    <source>
        <dbReference type="EMBL" id="MBB6096896.1"/>
    </source>
</evidence>
<dbReference type="InterPro" id="IPR020103">
    <property type="entry name" value="PsdUridine_synth_cat_dom_sf"/>
</dbReference>
<reference evidence="6 7" key="1">
    <citation type="submission" date="2020-08" db="EMBL/GenBank/DDBJ databases">
        <title>Genomic Encyclopedia of Type Strains, Phase IV (KMG-IV): sequencing the most valuable type-strain genomes for metagenomic binning, comparative biology and taxonomic classification.</title>
        <authorList>
            <person name="Goeker M."/>
        </authorList>
    </citation>
    <scope>NUCLEOTIDE SEQUENCE [LARGE SCALE GENOMIC DNA]</scope>
    <source>
        <strain evidence="6 7">DSM 21458</strain>
    </source>
</reference>
<comment type="catalytic activity">
    <reaction evidence="4">
        <text>uridine(13) in tRNA = pseudouridine(13) in tRNA</text>
        <dbReference type="Rhea" id="RHEA:42540"/>
        <dbReference type="Rhea" id="RHEA-COMP:10105"/>
        <dbReference type="Rhea" id="RHEA-COMP:10106"/>
        <dbReference type="ChEBI" id="CHEBI:65314"/>
        <dbReference type="ChEBI" id="CHEBI:65315"/>
        <dbReference type="EC" id="5.4.99.27"/>
    </reaction>
</comment>
<dbReference type="GO" id="GO:0160150">
    <property type="term" value="F:tRNA pseudouridine(13) synthase activity"/>
    <property type="evidence" value="ECO:0007669"/>
    <property type="project" value="UniProtKB-EC"/>
</dbReference>
<dbReference type="EC" id="5.4.99.27" evidence="4"/>
<dbReference type="PANTHER" id="PTHR47811">
    <property type="entry name" value="TRNA PSEUDOURIDINE SYNTHASE D"/>
    <property type="match status" value="1"/>
</dbReference>
<comment type="similarity">
    <text evidence="1 4">Belongs to the pseudouridine synthase TruD family.</text>
</comment>
<comment type="function">
    <text evidence="4">Responsible for synthesis of pseudouridine from uracil-13 in transfer RNAs.</text>
</comment>
<evidence type="ECO:0000313" key="7">
    <source>
        <dbReference type="Proteomes" id="UP000569951"/>
    </source>
</evidence>
<dbReference type="InterPro" id="IPR050170">
    <property type="entry name" value="TruD_pseudoU_synthase"/>
</dbReference>
<dbReference type="Pfam" id="PF01142">
    <property type="entry name" value="TruD"/>
    <property type="match status" value="2"/>
</dbReference>
<evidence type="ECO:0000256" key="4">
    <source>
        <dbReference type="HAMAP-Rule" id="MF_01082"/>
    </source>
</evidence>
<keyword evidence="7" id="KW-1185">Reference proteome</keyword>
<dbReference type="PROSITE" id="PS50984">
    <property type="entry name" value="TRUD"/>
    <property type="match status" value="1"/>
</dbReference>
<dbReference type="PROSITE" id="PS01268">
    <property type="entry name" value="UPF0024"/>
    <property type="match status" value="1"/>
</dbReference>
<dbReference type="RefSeq" id="WP_183983772.1">
    <property type="nucleotide sequence ID" value="NZ_JACHHG010000001.1"/>
</dbReference>